<dbReference type="Pfam" id="PF18317">
    <property type="entry name" value="SDH_C"/>
    <property type="match status" value="1"/>
</dbReference>
<proteinExistence type="predicted"/>
<organism evidence="5 6">
    <name type="scientific">Propioniciclava soli</name>
    <dbReference type="NCBI Taxonomy" id="2775081"/>
    <lineage>
        <taxon>Bacteria</taxon>
        <taxon>Bacillati</taxon>
        <taxon>Actinomycetota</taxon>
        <taxon>Actinomycetes</taxon>
        <taxon>Propionibacteriales</taxon>
        <taxon>Propionibacteriaceae</taxon>
        <taxon>Propioniciclava</taxon>
    </lineage>
</organism>
<dbReference type="PANTHER" id="PTHR21089:SF1">
    <property type="entry name" value="BIFUNCTIONAL 3-DEHYDROQUINATE DEHYDRATASE_SHIKIMATE DEHYDROGENASE, CHLOROPLASTIC"/>
    <property type="match status" value="1"/>
</dbReference>
<dbReference type="SUPFAM" id="SSF53223">
    <property type="entry name" value="Aminoacid dehydrogenase-like, N-terminal domain"/>
    <property type="match status" value="1"/>
</dbReference>
<dbReference type="PANTHER" id="PTHR21089">
    <property type="entry name" value="SHIKIMATE DEHYDROGENASE"/>
    <property type="match status" value="1"/>
</dbReference>
<keyword evidence="2" id="KW-0057">Aromatic amino acid biosynthesis</keyword>
<dbReference type="SUPFAM" id="SSF51735">
    <property type="entry name" value="NAD(P)-binding Rossmann-fold domains"/>
    <property type="match status" value="1"/>
</dbReference>
<dbReference type="InterPro" id="IPR036291">
    <property type="entry name" value="NAD(P)-bd_dom_sf"/>
</dbReference>
<evidence type="ECO:0000259" key="3">
    <source>
        <dbReference type="Pfam" id="PF08501"/>
    </source>
</evidence>
<dbReference type="InterPro" id="IPR046346">
    <property type="entry name" value="Aminoacid_DH-like_N_sf"/>
</dbReference>
<dbReference type="RefSeq" id="WP_342371817.1">
    <property type="nucleotide sequence ID" value="NZ_CP115965.1"/>
</dbReference>
<dbReference type="Gene3D" id="3.40.50.10860">
    <property type="entry name" value="Leucine Dehydrogenase, chain A, domain 1"/>
    <property type="match status" value="1"/>
</dbReference>
<comment type="pathway">
    <text evidence="1">Metabolic intermediate biosynthesis; chorismate biosynthesis; chorismate from D-erythrose 4-phosphate and phosphoenolpyruvate: step 4/7.</text>
</comment>
<keyword evidence="2" id="KW-0028">Amino-acid biosynthesis</keyword>
<dbReference type="CDD" id="cd01065">
    <property type="entry name" value="NAD_bind_Shikimate_DH"/>
    <property type="match status" value="1"/>
</dbReference>
<evidence type="ECO:0000256" key="1">
    <source>
        <dbReference type="ARBA" id="ARBA00004871"/>
    </source>
</evidence>
<dbReference type="Pfam" id="PF08501">
    <property type="entry name" value="Shikimate_dh_N"/>
    <property type="match status" value="1"/>
</dbReference>
<accession>A0ABZ3C4G3</accession>
<feature type="domain" description="Shikimate dehydrogenase substrate binding N-terminal" evidence="3">
    <location>
        <begin position="2"/>
        <end position="82"/>
    </location>
</feature>
<reference evidence="5 6" key="1">
    <citation type="journal article" date="2023" name="Environ Microbiome">
        <title>A coral-associated actinobacterium mitigates coral bleaching under heat stress.</title>
        <authorList>
            <person name="Li J."/>
            <person name="Zou Y."/>
            <person name="Li Q."/>
            <person name="Zhang J."/>
            <person name="Bourne D.G."/>
            <person name="Lyu Y."/>
            <person name="Liu C."/>
            <person name="Zhang S."/>
        </authorList>
    </citation>
    <scope>NUCLEOTIDE SEQUENCE [LARGE SCALE GENOMIC DNA]</scope>
    <source>
        <strain evidence="5 6">SCSIO 13291</strain>
    </source>
</reference>
<dbReference type="InterPro" id="IPR013708">
    <property type="entry name" value="Shikimate_DH-bd_N"/>
</dbReference>
<dbReference type="Gene3D" id="3.40.50.720">
    <property type="entry name" value="NAD(P)-binding Rossmann-like Domain"/>
    <property type="match status" value="1"/>
</dbReference>
<dbReference type="InterPro" id="IPR022893">
    <property type="entry name" value="Shikimate_DH_fam"/>
</dbReference>
<sequence length="265" mass="27508">MLGQPVAHSLSPLIHRRAYEVLGIAGEWDYGRHEVGETGLATFIEGCGPEWVGLSCTMPLKRVLLTLGTPSPTARLLEAANTFLFADARVENTDVTGLVGALARAGVTRVGTAWLLGNGATARSALFALAQLGVREVVALVRSSERAAASLGGLADALGVRLFFGTWGTVPDGRADLVVSTVSAPLTPEVAAGLAAGASACFDATYNHYPTELDRAARAAGVIQLSGIDLLVGQAVEQIRLMTGRECPPEPLLEVAYAALADPGH</sequence>
<name>A0ABZ3C4G3_9ACTN</name>
<keyword evidence="6" id="KW-1185">Reference proteome</keyword>
<dbReference type="InterPro" id="IPR041121">
    <property type="entry name" value="SDH_C"/>
</dbReference>
<protein>
    <submittedName>
        <fullName evidence="5">Shikimate dehydrogenase</fullName>
    </submittedName>
</protein>
<evidence type="ECO:0000259" key="4">
    <source>
        <dbReference type="Pfam" id="PF18317"/>
    </source>
</evidence>
<dbReference type="Proteomes" id="UP001434337">
    <property type="component" value="Chromosome"/>
</dbReference>
<gene>
    <name evidence="5" type="ORF">PCC79_10755</name>
</gene>
<dbReference type="EMBL" id="CP115965">
    <property type="protein sequence ID" value="WZW97393.1"/>
    <property type="molecule type" value="Genomic_DNA"/>
</dbReference>
<evidence type="ECO:0000313" key="6">
    <source>
        <dbReference type="Proteomes" id="UP001434337"/>
    </source>
</evidence>
<evidence type="ECO:0000313" key="5">
    <source>
        <dbReference type="EMBL" id="WZW97393.1"/>
    </source>
</evidence>
<feature type="domain" description="SDH C-terminal" evidence="4">
    <location>
        <begin position="227"/>
        <end position="255"/>
    </location>
</feature>
<evidence type="ECO:0000256" key="2">
    <source>
        <dbReference type="ARBA" id="ARBA00023141"/>
    </source>
</evidence>